<keyword evidence="1" id="KW-0732">Signal</keyword>
<dbReference type="InterPro" id="IPR013320">
    <property type="entry name" value="ConA-like_dom_sf"/>
</dbReference>
<dbReference type="PROSITE" id="PS50060">
    <property type="entry name" value="MAM_2"/>
    <property type="match status" value="1"/>
</dbReference>
<dbReference type="GO" id="GO:0016020">
    <property type="term" value="C:membrane"/>
    <property type="evidence" value="ECO:0007669"/>
    <property type="project" value="InterPro"/>
</dbReference>
<dbReference type="AlphaFoldDB" id="A0A948RX59"/>
<gene>
    <name evidence="3" type="ORF">KJ970_09670</name>
</gene>
<evidence type="ECO:0000256" key="1">
    <source>
        <dbReference type="SAM" id="SignalP"/>
    </source>
</evidence>
<evidence type="ECO:0000259" key="2">
    <source>
        <dbReference type="PROSITE" id="PS50060"/>
    </source>
</evidence>
<feature type="chain" id="PRO_5037636506" evidence="1">
    <location>
        <begin position="27"/>
        <end position="1046"/>
    </location>
</feature>
<dbReference type="EMBL" id="JAHJDP010000046">
    <property type="protein sequence ID" value="MBU2691187.1"/>
    <property type="molecule type" value="Genomic_DNA"/>
</dbReference>
<dbReference type="InterPro" id="IPR050728">
    <property type="entry name" value="Zinc_Metalloprotease_M4"/>
</dbReference>
<dbReference type="PANTHER" id="PTHR33794">
    <property type="entry name" value="BACILLOLYSIN"/>
    <property type="match status" value="1"/>
</dbReference>
<feature type="non-terminal residue" evidence="3">
    <location>
        <position position="1046"/>
    </location>
</feature>
<name>A0A948RX59_UNCEI</name>
<proteinExistence type="predicted"/>
<dbReference type="InterPro" id="IPR000998">
    <property type="entry name" value="MAM_dom"/>
</dbReference>
<protein>
    <submittedName>
        <fullName evidence="3">PepSY domain-containing protein</fullName>
    </submittedName>
</protein>
<accession>A0A948RX59</accession>
<dbReference type="Proteomes" id="UP000777784">
    <property type="component" value="Unassembled WGS sequence"/>
</dbReference>
<organism evidence="3 4">
    <name type="scientific">Eiseniibacteriota bacterium</name>
    <dbReference type="NCBI Taxonomy" id="2212470"/>
    <lineage>
        <taxon>Bacteria</taxon>
        <taxon>Candidatus Eiseniibacteriota</taxon>
    </lineage>
</organism>
<dbReference type="Gene3D" id="2.60.120.200">
    <property type="match status" value="1"/>
</dbReference>
<feature type="signal peptide" evidence="1">
    <location>
        <begin position="1"/>
        <end position="26"/>
    </location>
</feature>
<dbReference type="SUPFAM" id="SSF49899">
    <property type="entry name" value="Concanavalin A-like lectins/glucanases"/>
    <property type="match status" value="1"/>
</dbReference>
<sequence>MRKARHISLMLLPLALLLAGGTASYAFVEVDEAPLQISRLGWVEEGGLLIQPTEKSSLEKSSALSALTERYGGNWRFNRNAITGGFHTIYGSGFQFAGSISTSMDAEQAAQTFVAANPDIFGAGLDALKTAEIRNGVGKWVVHFDQVVNGVRVVGGRAHVVFTESGRIFAMGSDVYPNVLDRMGGATPILSEAEAISIASRDIGFLDGTDIVTHHELVILPVREDAGELLELNYRLAYRLDLFVIDPRSHWSTYVDAQSGEILWRESLIRTLDYTGHIQGDVEWDGYCDGYTNNYPVEEMIVNISGVGSTISDTNGDFTLSYGGTDTRTATARFLSQWLNVDRYTGTNAQFSGSITPGNSLTIDWSNSNSLPSERDCFAYLNHEHSWLNEVDPSFTGMDYEVPCSVERTDGYCPGNAWYDYYGVNFCSESSSYGNTGRLGDVAYHEYGHGITHEIYNPNDPPSDLHEGNSDVAALLLTREPRLGLGFYLNNCTSGIRNAENSLIYPDDLTGAGHTDGQIISGFIWDSWQALMDAFPWEYADDVIAHDWHFARMLGLPHNMPDQIYWTFVADDDDGNLDNGTPHHAYLCVGATNHGFDCPEIISPISIVHTPVTEQTSTTDPTLITANISSSSPINESACRVTYRVDGGSFSNVGMTNVGGDDFAGYIPAQAACTFVEYYIYGEDDNAFSATHPSNAPVSLHGFYVGEITTVFEDDFETNLGWSVGDTGDDATTGVWERCDPQGTTAQPENDHTPAPGVSAYITQCAAGSGQGSYDIDGGKTTLMSPVFDLSSYSSATASYYRWYSNDTGSGAGEDYWVVQVTDDGWSTWATLENTNVTNRSWLQMQFDLGSLVNLNHQVQFRFIASDEGTGSIVEAGVDDFMISSCGGAVSDTEPPEVTVVAPNGGEEINALSAYTITWTSSDNIAVTGTIVLLSTDGGSTYPDTLATLAGETSFEWAVPDVDEPDCRIRVVCVDAESNEGSDISDADFRIIPHDGTAPEVTVVAPNGGEEIDALSAYTISWTSSDNIAVTGTIVLLSIDGGSTYP</sequence>
<evidence type="ECO:0000313" key="4">
    <source>
        <dbReference type="Proteomes" id="UP000777784"/>
    </source>
</evidence>
<comment type="caution">
    <text evidence="3">The sequence shown here is derived from an EMBL/GenBank/DDBJ whole genome shotgun (WGS) entry which is preliminary data.</text>
</comment>
<reference evidence="3" key="1">
    <citation type="submission" date="2021-05" db="EMBL/GenBank/DDBJ databases">
        <title>Energy efficiency and biological interactions define the core microbiome of deep oligotrophic groundwater.</title>
        <authorList>
            <person name="Mehrshad M."/>
            <person name="Lopez-Fernandez M."/>
            <person name="Bell E."/>
            <person name="Bernier-Latmani R."/>
            <person name="Bertilsson S."/>
            <person name="Dopson M."/>
        </authorList>
    </citation>
    <scope>NUCLEOTIDE SEQUENCE</scope>
    <source>
        <strain evidence="3">Modern_marine.mb.64</strain>
    </source>
</reference>
<feature type="domain" description="MAM" evidence="2">
    <location>
        <begin position="708"/>
        <end position="888"/>
    </location>
</feature>
<dbReference type="SUPFAM" id="SSF55486">
    <property type="entry name" value="Metalloproteases ('zincins'), catalytic domain"/>
    <property type="match status" value="1"/>
</dbReference>
<evidence type="ECO:0000313" key="3">
    <source>
        <dbReference type="EMBL" id="MBU2691187.1"/>
    </source>
</evidence>
<dbReference type="PANTHER" id="PTHR33794:SF1">
    <property type="entry name" value="BACILLOLYSIN"/>
    <property type="match status" value="1"/>
</dbReference>